<organism evidence="1 2">
    <name type="scientific">Brachionus plicatilis</name>
    <name type="common">Marine rotifer</name>
    <name type="synonym">Brachionus muelleri</name>
    <dbReference type="NCBI Taxonomy" id="10195"/>
    <lineage>
        <taxon>Eukaryota</taxon>
        <taxon>Metazoa</taxon>
        <taxon>Spiralia</taxon>
        <taxon>Gnathifera</taxon>
        <taxon>Rotifera</taxon>
        <taxon>Eurotatoria</taxon>
        <taxon>Monogononta</taxon>
        <taxon>Pseudotrocha</taxon>
        <taxon>Ploima</taxon>
        <taxon>Brachionidae</taxon>
        <taxon>Brachionus</taxon>
    </lineage>
</organism>
<name>A0A3M7QMJ8_BRAPC</name>
<dbReference type="AlphaFoldDB" id="A0A3M7QMJ8"/>
<evidence type="ECO:0000313" key="1">
    <source>
        <dbReference type="EMBL" id="RNA12168.1"/>
    </source>
</evidence>
<sequence>MRLMHLNYSGDLTPSLAIKSFTTFFQKIVNDKIWTFFSSQRNGFASSNIFGDFTIFCIKKFRTHERKKISNICNELKKFHFLLKAFLVLRLEYRPILQFNFELNEIHFILHFFALER</sequence>
<dbReference type="EMBL" id="REGN01005752">
    <property type="protein sequence ID" value="RNA12168.1"/>
    <property type="molecule type" value="Genomic_DNA"/>
</dbReference>
<protein>
    <submittedName>
        <fullName evidence="1">Uncharacterized protein</fullName>
    </submittedName>
</protein>
<keyword evidence="2" id="KW-1185">Reference proteome</keyword>
<gene>
    <name evidence="1" type="ORF">BpHYR1_033167</name>
</gene>
<proteinExistence type="predicted"/>
<dbReference type="Proteomes" id="UP000276133">
    <property type="component" value="Unassembled WGS sequence"/>
</dbReference>
<reference evidence="1 2" key="1">
    <citation type="journal article" date="2018" name="Sci. Rep.">
        <title>Genomic signatures of local adaptation to the degree of environmental predictability in rotifers.</title>
        <authorList>
            <person name="Franch-Gras L."/>
            <person name="Hahn C."/>
            <person name="Garcia-Roger E.M."/>
            <person name="Carmona M.J."/>
            <person name="Serra M."/>
            <person name="Gomez A."/>
        </authorList>
    </citation>
    <scope>NUCLEOTIDE SEQUENCE [LARGE SCALE GENOMIC DNA]</scope>
    <source>
        <strain evidence="1">HYR1</strain>
    </source>
</reference>
<comment type="caution">
    <text evidence="1">The sequence shown here is derived from an EMBL/GenBank/DDBJ whole genome shotgun (WGS) entry which is preliminary data.</text>
</comment>
<accession>A0A3M7QMJ8</accession>
<evidence type="ECO:0000313" key="2">
    <source>
        <dbReference type="Proteomes" id="UP000276133"/>
    </source>
</evidence>